<keyword evidence="1" id="KW-0863">Zinc-finger</keyword>
<evidence type="ECO:0000256" key="1">
    <source>
        <dbReference type="PROSITE-ProRule" id="PRU00325"/>
    </source>
</evidence>
<reference evidence="3 4" key="1">
    <citation type="submission" date="2011-08" db="EMBL/GenBank/DDBJ databases">
        <authorList>
            <person name="Weinstock G."/>
            <person name="Sodergren E."/>
            <person name="Clifton S."/>
            <person name="Fulton L."/>
            <person name="Fulton B."/>
            <person name="Courtney L."/>
            <person name="Fronick C."/>
            <person name="Harrison M."/>
            <person name="Strong C."/>
            <person name="Farmer C."/>
            <person name="Delahaunty K."/>
            <person name="Markovic C."/>
            <person name="Hall O."/>
            <person name="Minx P."/>
            <person name="Tomlinson C."/>
            <person name="Mitreva M."/>
            <person name="Hou S."/>
            <person name="Chen J."/>
            <person name="Wollam A."/>
            <person name="Pepin K.H."/>
            <person name="Johnson M."/>
            <person name="Bhonagiri V."/>
            <person name="Zhang X."/>
            <person name="Suruliraj S."/>
            <person name="Warren W."/>
            <person name="Chinwalla A."/>
            <person name="Mardis E.R."/>
            <person name="Wilson R.K."/>
        </authorList>
    </citation>
    <scope>NUCLEOTIDE SEQUENCE [LARGE SCALE GENOMIC DNA]</scope>
    <source>
        <strain evidence="3 4">DP7</strain>
    </source>
</reference>
<dbReference type="Proteomes" id="UP000004416">
    <property type="component" value="Unassembled WGS sequence"/>
</dbReference>
<dbReference type="HOGENOM" id="CLU_035128_0_0_9"/>
<dbReference type="PROSITE" id="PS50966">
    <property type="entry name" value="ZF_SWIM"/>
    <property type="match status" value="1"/>
</dbReference>
<keyword evidence="1" id="KW-0862">Zinc</keyword>
<proteinExistence type="predicted"/>
<dbReference type="EMBL" id="AFZX01000097">
    <property type="protein sequence ID" value="EHL05500.1"/>
    <property type="molecule type" value="Genomic_DNA"/>
</dbReference>
<organism evidence="3 4">
    <name type="scientific">Desulfitobacterium hafniense DP7</name>
    <dbReference type="NCBI Taxonomy" id="537010"/>
    <lineage>
        <taxon>Bacteria</taxon>
        <taxon>Bacillati</taxon>
        <taxon>Bacillota</taxon>
        <taxon>Clostridia</taxon>
        <taxon>Eubacteriales</taxon>
        <taxon>Desulfitobacteriaceae</taxon>
        <taxon>Desulfitobacterium</taxon>
    </lineage>
</organism>
<dbReference type="AlphaFoldDB" id="G9XSA1"/>
<name>G9XSA1_DESHA</name>
<evidence type="ECO:0000313" key="4">
    <source>
        <dbReference type="Proteomes" id="UP000004416"/>
    </source>
</evidence>
<protein>
    <submittedName>
        <fullName evidence="3">SWIM zinc finger domain protein</fullName>
    </submittedName>
</protein>
<keyword evidence="1" id="KW-0479">Metal-binding</keyword>
<evidence type="ECO:0000259" key="2">
    <source>
        <dbReference type="PROSITE" id="PS50966"/>
    </source>
</evidence>
<dbReference type="PATRIC" id="fig|537010.4.peg.3604"/>
<feature type="domain" description="SWIM-type" evidence="2">
    <location>
        <begin position="59"/>
        <end position="95"/>
    </location>
</feature>
<accession>G9XSA1</accession>
<evidence type="ECO:0000313" key="3">
    <source>
        <dbReference type="EMBL" id="EHL05500.1"/>
    </source>
</evidence>
<sequence length="578" mass="65609">MVLTEGVDSMNLADFQDEIEEVILERGHQYYQEGCVRSLEEIEPNVYQAKVSGSDFYLIQVELDEENNIMASSCSCPYDWGETCKHEAAVYFALQKRLSGGNSPNSRKKAEAASKGSKAVLPKKDLKQILAETSQENLIGFLLTLAGESAEIKARLELAFGGGNEQEEIKRCSKLIRSYLDKNSDRYGFIGYQQMDEALTGVELVLEKSRDALLKGNPLLAVRLALLVMAEVVDLEGDDSDGGVGALMNEGLYLLDEVGEMDDLPAATRESILALILKEAESRRYYGETGWQTDLLSRCVPFAATPEARKRLGDFLQKLLTANQKTDWSSQYRIEDILEIQYSLLVRFESAAQAEFFLNQHLNYGSFRETAIRLAREQGDEERIVRLCLDGEEQDQEKFGLVTRWKEYRYQSYIRTGQLAAQRSLALEFIEGGSFPHYQDLKGTYSAAEWPAVYPAILERLAGQGNRYRSIYTQVLVEEQEWEKLMAYVRTTPSSVDTYYKHLVPEYREEICRIFRSNIKQAAARASTRSHYQVVCAMVRTLKKAGGVKDAREAVRELLLMYPRRPAMRDELGKIKLD</sequence>
<dbReference type="InterPro" id="IPR007527">
    <property type="entry name" value="Znf_SWIM"/>
</dbReference>
<dbReference type="GO" id="GO:0008270">
    <property type="term" value="F:zinc ion binding"/>
    <property type="evidence" value="ECO:0007669"/>
    <property type="project" value="UniProtKB-KW"/>
</dbReference>
<gene>
    <name evidence="3" type="ORF">HMPREF0322_03850</name>
</gene>
<comment type="caution">
    <text evidence="3">The sequence shown here is derived from an EMBL/GenBank/DDBJ whole genome shotgun (WGS) entry which is preliminary data.</text>
</comment>